<keyword evidence="1" id="KW-0732">Signal</keyword>
<dbReference type="AlphaFoldDB" id="A0A433KL93"/>
<evidence type="ECO:0000313" key="3">
    <source>
        <dbReference type="Proteomes" id="UP000287336"/>
    </source>
</evidence>
<reference evidence="2 3" key="1">
    <citation type="submission" date="2018-12" db="EMBL/GenBank/DDBJ databases">
        <title>three novel Halomonas strain isolated from plants.</title>
        <authorList>
            <person name="Sun C."/>
        </authorList>
    </citation>
    <scope>NUCLEOTIDE SEQUENCE [LARGE SCALE GENOMIC DNA]</scope>
    <source>
        <strain evidence="2 3">DSM 19434</strain>
    </source>
</reference>
<evidence type="ECO:0000313" key="2">
    <source>
        <dbReference type="EMBL" id="RUR30436.1"/>
    </source>
</evidence>
<dbReference type="EMBL" id="RZHG01000019">
    <property type="protein sequence ID" value="RUR30436.1"/>
    <property type="molecule type" value="Genomic_DNA"/>
</dbReference>
<proteinExistence type="predicted"/>
<gene>
    <name evidence="2" type="ORF">ELY33_11655</name>
</gene>
<evidence type="ECO:0000256" key="1">
    <source>
        <dbReference type="SAM" id="SignalP"/>
    </source>
</evidence>
<evidence type="ECO:0008006" key="4">
    <source>
        <dbReference type="Google" id="ProtNLM"/>
    </source>
</evidence>
<feature type="signal peptide" evidence="1">
    <location>
        <begin position="1"/>
        <end position="26"/>
    </location>
</feature>
<accession>A0A433KL93</accession>
<dbReference type="OrthoDB" id="5783128at2"/>
<organism evidence="2 3">
    <name type="scientific">Vreelandella andesensis</name>
    <dbReference type="NCBI Taxonomy" id="447567"/>
    <lineage>
        <taxon>Bacteria</taxon>
        <taxon>Pseudomonadati</taxon>
        <taxon>Pseudomonadota</taxon>
        <taxon>Gammaproteobacteria</taxon>
        <taxon>Oceanospirillales</taxon>
        <taxon>Halomonadaceae</taxon>
        <taxon>Vreelandella</taxon>
    </lineage>
</organism>
<dbReference type="RefSeq" id="WP_126948069.1">
    <property type="nucleotide sequence ID" value="NZ_RZHG01000019.1"/>
</dbReference>
<keyword evidence="3" id="KW-1185">Reference proteome</keyword>
<name>A0A433KL93_9GAMM</name>
<protein>
    <recommendedName>
        <fullName evidence="4">YceI family protein</fullName>
    </recommendedName>
</protein>
<comment type="caution">
    <text evidence="2">The sequence shown here is derived from an EMBL/GenBank/DDBJ whole genome shotgun (WGS) entry which is preliminary data.</text>
</comment>
<sequence length="168" mass="18250">MINQQQLMSGALLLGGLMWGAGHAVANEISGTLDGEPKEWHVVTHSEGSTASFGELMPGMMDVTIQGHREQRFETQGTLSINFMVMNGTTGDASVSYFPESAMMPHYGTETEVPIEIELLDIDGDTGRAKGRISTSLAYLASMTEDYDSSNTMEVDVSFDVTLVREAY</sequence>
<dbReference type="Proteomes" id="UP000287336">
    <property type="component" value="Unassembled WGS sequence"/>
</dbReference>
<feature type="chain" id="PRO_5019486616" description="YceI family protein" evidence="1">
    <location>
        <begin position="27"/>
        <end position="168"/>
    </location>
</feature>